<feature type="region of interest" description="Disordered" evidence="1">
    <location>
        <begin position="1"/>
        <end position="92"/>
    </location>
</feature>
<dbReference type="EMBL" id="JACVVK020000154">
    <property type="protein sequence ID" value="KAK7488158.1"/>
    <property type="molecule type" value="Genomic_DNA"/>
</dbReference>
<protein>
    <submittedName>
        <fullName evidence="2">Uncharacterized protein</fullName>
    </submittedName>
</protein>
<dbReference type="Proteomes" id="UP001519460">
    <property type="component" value="Unassembled WGS sequence"/>
</dbReference>
<evidence type="ECO:0000313" key="3">
    <source>
        <dbReference type="Proteomes" id="UP001519460"/>
    </source>
</evidence>
<evidence type="ECO:0000256" key="1">
    <source>
        <dbReference type="SAM" id="MobiDB-lite"/>
    </source>
</evidence>
<feature type="compositionally biased region" description="Basic and acidic residues" evidence="1">
    <location>
        <begin position="114"/>
        <end position="135"/>
    </location>
</feature>
<feature type="compositionally biased region" description="Polar residues" evidence="1">
    <location>
        <begin position="64"/>
        <end position="73"/>
    </location>
</feature>
<organism evidence="2 3">
    <name type="scientific">Batillaria attramentaria</name>
    <dbReference type="NCBI Taxonomy" id="370345"/>
    <lineage>
        <taxon>Eukaryota</taxon>
        <taxon>Metazoa</taxon>
        <taxon>Spiralia</taxon>
        <taxon>Lophotrochozoa</taxon>
        <taxon>Mollusca</taxon>
        <taxon>Gastropoda</taxon>
        <taxon>Caenogastropoda</taxon>
        <taxon>Sorbeoconcha</taxon>
        <taxon>Cerithioidea</taxon>
        <taxon>Batillariidae</taxon>
        <taxon>Batillaria</taxon>
    </lineage>
</organism>
<sequence length="135" mass="15275">RISTANYHPPSTRYPDPPPPSKNLHPPTPPPTFPSTLPDFTRPRRYRLTDFCDRSAHPFPSPLSDRNTSSHQQPRPFRPPGNRQKSSRRLPLVARGHVSCQTLHGAGTRAVWTSDERVGHGRKGRDALSSDMRRK</sequence>
<feature type="compositionally biased region" description="Basic and acidic residues" evidence="1">
    <location>
        <begin position="47"/>
        <end position="56"/>
    </location>
</feature>
<gene>
    <name evidence="2" type="ORF">BaRGS_00020600</name>
</gene>
<comment type="caution">
    <text evidence="2">The sequence shown here is derived from an EMBL/GenBank/DDBJ whole genome shotgun (WGS) entry which is preliminary data.</text>
</comment>
<reference evidence="2 3" key="1">
    <citation type="journal article" date="2023" name="Sci. Data">
        <title>Genome assembly of the Korean intertidal mud-creeper Batillaria attramentaria.</title>
        <authorList>
            <person name="Patra A.K."/>
            <person name="Ho P.T."/>
            <person name="Jun S."/>
            <person name="Lee S.J."/>
            <person name="Kim Y."/>
            <person name="Won Y.J."/>
        </authorList>
    </citation>
    <scope>NUCLEOTIDE SEQUENCE [LARGE SCALE GENOMIC DNA]</scope>
    <source>
        <strain evidence="2">Wonlab-2016</strain>
    </source>
</reference>
<evidence type="ECO:0000313" key="2">
    <source>
        <dbReference type="EMBL" id="KAK7488158.1"/>
    </source>
</evidence>
<feature type="region of interest" description="Disordered" evidence="1">
    <location>
        <begin position="104"/>
        <end position="135"/>
    </location>
</feature>
<accession>A0ABD0KMC2</accession>
<feature type="compositionally biased region" description="Pro residues" evidence="1">
    <location>
        <begin position="15"/>
        <end position="33"/>
    </location>
</feature>
<dbReference type="AlphaFoldDB" id="A0ABD0KMC2"/>
<proteinExistence type="predicted"/>
<feature type="non-terminal residue" evidence="2">
    <location>
        <position position="1"/>
    </location>
</feature>
<name>A0ABD0KMC2_9CAEN</name>
<keyword evidence="3" id="KW-1185">Reference proteome</keyword>